<comment type="caution">
    <text evidence="2">The sequence shown here is derived from an EMBL/GenBank/DDBJ whole genome shotgun (WGS) entry which is preliminary data.</text>
</comment>
<dbReference type="GO" id="GO:0003676">
    <property type="term" value="F:nucleic acid binding"/>
    <property type="evidence" value="ECO:0007669"/>
    <property type="project" value="InterPro"/>
</dbReference>
<dbReference type="Pfam" id="PF13456">
    <property type="entry name" value="RVT_3"/>
    <property type="match status" value="1"/>
</dbReference>
<evidence type="ECO:0000313" key="2">
    <source>
        <dbReference type="EMBL" id="RMD76887.1"/>
    </source>
</evidence>
<dbReference type="EMBL" id="RFKV01000086">
    <property type="protein sequence ID" value="RMD76887.1"/>
    <property type="molecule type" value="Genomic_DNA"/>
</dbReference>
<dbReference type="InterPro" id="IPR002156">
    <property type="entry name" value="RNaseH_domain"/>
</dbReference>
<dbReference type="SUPFAM" id="SSF53098">
    <property type="entry name" value="Ribonuclease H-like"/>
    <property type="match status" value="1"/>
</dbReference>
<keyword evidence="2" id="KW-0808">Transferase</keyword>
<keyword evidence="2" id="KW-0695">RNA-directed DNA polymerase</keyword>
<accession>A0A3M0YZX0</accession>
<feature type="domain" description="RNase H type-1" evidence="1">
    <location>
        <begin position="1"/>
        <end position="129"/>
    </location>
</feature>
<evidence type="ECO:0000259" key="1">
    <source>
        <dbReference type="PROSITE" id="PS50879"/>
    </source>
</evidence>
<dbReference type="PROSITE" id="PS50879">
    <property type="entry name" value="RNASE_H_1"/>
    <property type="match status" value="1"/>
</dbReference>
<name>A0A3M0YZX0_9BACT</name>
<dbReference type="InterPro" id="IPR012337">
    <property type="entry name" value="RNaseH-like_sf"/>
</dbReference>
<dbReference type="InterPro" id="IPR036397">
    <property type="entry name" value="RNaseH_sf"/>
</dbReference>
<dbReference type="Gene3D" id="3.30.420.10">
    <property type="entry name" value="Ribonuclease H-like superfamily/Ribonuclease H"/>
    <property type="match status" value="1"/>
</dbReference>
<keyword evidence="2" id="KW-0548">Nucleotidyltransferase</keyword>
<dbReference type="PANTHER" id="PTHR46387:SF2">
    <property type="entry name" value="RIBONUCLEASE HI"/>
    <property type="match status" value="1"/>
</dbReference>
<dbReference type="AlphaFoldDB" id="A0A3M0YZX0"/>
<dbReference type="CDD" id="cd09279">
    <property type="entry name" value="RNase_HI_like"/>
    <property type="match status" value="1"/>
</dbReference>
<proteinExistence type="predicted"/>
<organism evidence="2 3">
    <name type="scientific">Candidatus Dojkabacteria bacterium</name>
    <dbReference type="NCBI Taxonomy" id="2099670"/>
    <lineage>
        <taxon>Bacteria</taxon>
        <taxon>Candidatus Dojkabacteria</taxon>
    </lineage>
</organism>
<gene>
    <name evidence="2" type="ORF">D6810_02705</name>
</gene>
<reference evidence="2 3" key="1">
    <citation type="submission" date="2018-10" db="EMBL/GenBank/DDBJ databases">
        <title>Thermophilic Lithotrophy and Phototrophy in an Intertidal, Iron-rich, Geothermal Spring.</title>
        <authorList>
            <person name="Ward L.M."/>
            <person name="Idei A."/>
            <person name="Nakagawa M."/>
            <person name="Ueno Y."/>
            <person name="Fischer W."/>
            <person name="Mcglynn S.E."/>
        </authorList>
    </citation>
    <scope>NUCLEOTIDE SEQUENCE [LARGE SCALE GENOMIC DNA]</scope>
    <source>
        <strain evidence="2">J137</strain>
    </source>
</reference>
<sequence length="141" mass="16203">MFRLFSDGGSRGNPGESACSFLVFDDEENLVAFDAKYLGIQTNNYSEYIGLIEGLKFLKKQDIKQVRCFLDSELVVNQINKVYKVSNPKIKKLFEQVEILILEFDEISFNHVSRDENKFADRLVNIILDATNRKSQPTSQL</sequence>
<dbReference type="GO" id="GO:0004523">
    <property type="term" value="F:RNA-DNA hybrid ribonuclease activity"/>
    <property type="evidence" value="ECO:0007669"/>
    <property type="project" value="InterPro"/>
</dbReference>
<protein>
    <submittedName>
        <fullName evidence="2">Reverse transcriptase-like protein</fullName>
    </submittedName>
</protein>
<dbReference type="Proteomes" id="UP000269410">
    <property type="component" value="Unassembled WGS sequence"/>
</dbReference>
<dbReference type="PANTHER" id="PTHR46387">
    <property type="entry name" value="POLYNUCLEOTIDYL TRANSFERASE, RIBONUCLEASE H-LIKE SUPERFAMILY PROTEIN"/>
    <property type="match status" value="1"/>
</dbReference>
<evidence type="ECO:0000313" key="3">
    <source>
        <dbReference type="Proteomes" id="UP000269410"/>
    </source>
</evidence>
<dbReference type="GO" id="GO:0003964">
    <property type="term" value="F:RNA-directed DNA polymerase activity"/>
    <property type="evidence" value="ECO:0007669"/>
    <property type="project" value="UniProtKB-KW"/>
</dbReference>